<name>A0ABN0X416_9ALTE</name>
<sequence length="99" mass="10795">MSGLSLRAQSQPGQFDLSGSLTRDHVMGLASACQQLWKHNSLVLDLAGIQQSDMAGLAWLVQLVGEAHKQKVEVQLHNLPVTLRKLAKISDVESLLPLQ</sequence>
<dbReference type="CDD" id="cd07043">
    <property type="entry name" value="STAS_anti-anti-sigma_factors"/>
    <property type="match status" value="1"/>
</dbReference>
<organism evidence="2 3">
    <name type="scientific">Bowmanella denitrificans</name>
    <dbReference type="NCBI Taxonomy" id="366582"/>
    <lineage>
        <taxon>Bacteria</taxon>
        <taxon>Pseudomonadati</taxon>
        <taxon>Pseudomonadota</taxon>
        <taxon>Gammaproteobacteria</taxon>
        <taxon>Alteromonadales</taxon>
        <taxon>Alteromonadaceae</taxon>
        <taxon>Bowmanella</taxon>
    </lineage>
</organism>
<protein>
    <recommendedName>
        <fullName evidence="1">STAS domain-containing protein</fullName>
    </recommendedName>
</protein>
<dbReference type="PROSITE" id="PS50801">
    <property type="entry name" value="STAS"/>
    <property type="match status" value="1"/>
</dbReference>
<reference evidence="2 3" key="1">
    <citation type="journal article" date="2019" name="Int. J. Syst. Evol. Microbiol.">
        <title>The Global Catalogue of Microorganisms (GCM) 10K type strain sequencing project: providing services to taxonomists for standard genome sequencing and annotation.</title>
        <authorList>
            <consortium name="The Broad Institute Genomics Platform"/>
            <consortium name="The Broad Institute Genome Sequencing Center for Infectious Disease"/>
            <person name="Wu L."/>
            <person name="Ma J."/>
        </authorList>
    </citation>
    <scope>NUCLEOTIDE SEQUENCE [LARGE SCALE GENOMIC DNA]</scope>
    <source>
        <strain evidence="2 3">JCM 13378</strain>
    </source>
</reference>
<dbReference type="InterPro" id="IPR036513">
    <property type="entry name" value="STAS_dom_sf"/>
</dbReference>
<dbReference type="EMBL" id="BAAAEI010000008">
    <property type="protein sequence ID" value="GAA0354517.1"/>
    <property type="molecule type" value="Genomic_DNA"/>
</dbReference>
<evidence type="ECO:0000313" key="2">
    <source>
        <dbReference type="EMBL" id="GAA0354517.1"/>
    </source>
</evidence>
<feature type="domain" description="STAS" evidence="1">
    <location>
        <begin position="1"/>
        <end position="99"/>
    </location>
</feature>
<accession>A0ABN0X416</accession>
<evidence type="ECO:0000259" key="1">
    <source>
        <dbReference type="PROSITE" id="PS50801"/>
    </source>
</evidence>
<proteinExistence type="predicted"/>
<dbReference type="InterPro" id="IPR002645">
    <property type="entry name" value="STAS_dom"/>
</dbReference>
<comment type="caution">
    <text evidence="2">The sequence shown here is derived from an EMBL/GenBank/DDBJ whole genome shotgun (WGS) entry which is preliminary data.</text>
</comment>
<dbReference type="Gene3D" id="3.30.750.24">
    <property type="entry name" value="STAS domain"/>
    <property type="match status" value="1"/>
</dbReference>
<gene>
    <name evidence="2" type="ORF">GCM10009092_18530</name>
</gene>
<dbReference type="Pfam" id="PF13466">
    <property type="entry name" value="STAS_2"/>
    <property type="match status" value="1"/>
</dbReference>
<keyword evidence="3" id="KW-1185">Reference proteome</keyword>
<evidence type="ECO:0000313" key="3">
    <source>
        <dbReference type="Proteomes" id="UP001501757"/>
    </source>
</evidence>
<dbReference type="InterPro" id="IPR058548">
    <property type="entry name" value="MlaB-like_STAS"/>
</dbReference>
<dbReference type="SUPFAM" id="SSF52091">
    <property type="entry name" value="SpoIIaa-like"/>
    <property type="match status" value="1"/>
</dbReference>
<dbReference type="RefSeq" id="WP_102797262.1">
    <property type="nucleotide sequence ID" value="NZ_BAAAEI010000008.1"/>
</dbReference>
<dbReference type="Proteomes" id="UP001501757">
    <property type="component" value="Unassembled WGS sequence"/>
</dbReference>